<dbReference type="PRINTS" id="PR00080">
    <property type="entry name" value="SDRFAMILY"/>
</dbReference>
<comment type="function">
    <text evidence="9">Catalyzes the reduction of all-trans-retinal to all-trans-retinol in the presence of NADPH.</text>
</comment>
<dbReference type="PANTHER" id="PTHR24322">
    <property type="entry name" value="PKSB"/>
    <property type="match status" value="1"/>
</dbReference>
<evidence type="ECO:0000256" key="4">
    <source>
        <dbReference type="ARBA" id="ARBA00022857"/>
    </source>
</evidence>
<dbReference type="SUPFAM" id="SSF51735">
    <property type="entry name" value="NAD(P)-binding Rossmann-fold domains"/>
    <property type="match status" value="1"/>
</dbReference>
<dbReference type="FunFam" id="3.40.50.720:FF:000131">
    <property type="entry name" value="Short-chain dehydrogenase/reductase 3"/>
    <property type="match status" value="1"/>
</dbReference>
<keyword evidence="8 13" id="KW-0472">Membrane</keyword>
<evidence type="ECO:0000256" key="1">
    <source>
        <dbReference type="ARBA" id="ARBA00004141"/>
    </source>
</evidence>
<dbReference type="InterPro" id="IPR020904">
    <property type="entry name" value="Sc_DH/Rdtase_CS"/>
</dbReference>
<evidence type="ECO:0000256" key="10">
    <source>
        <dbReference type="ARBA" id="ARBA00068717"/>
    </source>
</evidence>
<evidence type="ECO:0000256" key="13">
    <source>
        <dbReference type="SAM" id="Phobius"/>
    </source>
</evidence>
<evidence type="ECO:0000256" key="9">
    <source>
        <dbReference type="ARBA" id="ARBA00059620"/>
    </source>
</evidence>
<keyword evidence="14" id="KW-1185">Reference proteome</keyword>
<evidence type="ECO:0000256" key="2">
    <source>
        <dbReference type="ARBA" id="ARBA00006484"/>
    </source>
</evidence>
<dbReference type="InterPro" id="IPR002347">
    <property type="entry name" value="SDR_fam"/>
</dbReference>
<sequence length="303" mass="33497">MVFQILIFLYHWIVGCLTALLPIGILPRKNVKSKIVLITGGGNGLGRSLAISFGKLGSKVVLWDIDKKGLQETIDTLKKDGVECWDYVVDVTNKNQIYETADKVKESIGSVDILINNAGIANAKLFLNTPDEDLQKIVNINLMSHFYTCKAFVPDMVARNSGHIVTMASLAGKVPSSGIVDYSCTKFAAVGFSSALADELRVMSNGRVKVTTICPYFIKTNLTSNFDIPSSFLLPVLECDEATKIMMDGILTEQSQLLIPKFSYTFSILYNLLPTNAFNALTQNKALKEKIIEQIKENEKKRD</sequence>
<proteinExistence type="inferred from homology"/>
<feature type="transmembrane region" description="Helical" evidence="13">
    <location>
        <begin position="6"/>
        <end position="26"/>
    </location>
</feature>
<comment type="subcellular location">
    <subcellularLocation>
        <location evidence="1">Membrane</location>
        <topology evidence="1">Multi-pass membrane protein</topology>
    </subcellularLocation>
</comment>
<organism evidence="15">
    <name type="scientific">Strongyloides stercoralis</name>
    <name type="common">Threadworm</name>
    <dbReference type="NCBI Taxonomy" id="6248"/>
    <lineage>
        <taxon>Eukaryota</taxon>
        <taxon>Metazoa</taxon>
        <taxon>Ecdysozoa</taxon>
        <taxon>Nematoda</taxon>
        <taxon>Chromadorea</taxon>
        <taxon>Rhabditida</taxon>
        <taxon>Tylenchina</taxon>
        <taxon>Panagrolaimomorpha</taxon>
        <taxon>Strongyloidoidea</taxon>
        <taxon>Strongyloididae</taxon>
        <taxon>Strongyloides</taxon>
    </lineage>
</organism>
<evidence type="ECO:0000256" key="6">
    <source>
        <dbReference type="ARBA" id="ARBA00023002"/>
    </source>
</evidence>
<dbReference type="PROSITE" id="PS00061">
    <property type="entry name" value="ADH_SHORT"/>
    <property type="match status" value="1"/>
</dbReference>
<accession>A0A0K0DV25</accession>
<dbReference type="GO" id="GO:0016020">
    <property type="term" value="C:membrane"/>
    <property type="evidence" value="ECO:0007669"/>
    <property type="project" value="UniProtKB-SubCell"/>
</dbReference>
<dbReference type="PANTHER" id="PTHR24322:SF736">
    <property type="entry name" value="RETINOL DEHYDROGENASE 10"/>
    <property type="match status" value="1"/>
</dbReference>
<dbReference type="WBParaSite" id="SSTP_0000109200.1">
    <property type="protein sequence ID" value="SSTP_0000109200.1"/>
    <property type="gene ID" value="SSTP_0000109200"/>
</dbReference>
<dbReference type="Gene3D" id="3.40.50.720">
    <property type="entry name" value="NAD(P)-binding Rossmann-like Domain"/>
    <property type="match status" value="1"/>
</dbReference>
<keyword evidence="4" id="KW-0521">NADP</keyword>
<evidence type="ECO:0000313" key="15">
    <source>
        <dbReference type="WBParaSite" id="SSTP_0000109200.1"/>
    </source>
</evidence>
<dbReference type="WBParaSite" id="TCONS_00008555.p1">
    <property type="protein sequence ID" value="TCONS_00008555.p1"/>
    <property type="gene ID" value="XLOC_006489"/>
</dbReference>
<protein>
    <recommendedName>
        <fullName evidence="10">Short-chain dehydrogenase/reductase 3</fullName>
    </recommendedName>
    <alternativeName>
        <fullName evidence="11">Retinal short-chain dehydrogenase/reductase 1</fullName>
    </alternativeName>
</protein>
<reference evidence="15" key="1">
    <citation type="submission" date="2015-08" db="UniProtKB">
        <authorList>
            <consortium name="WormBaseParasite"/>
        </authorList>
    </citation>
    <scope>IDENTIFICATION</scope>
</reference>
<comment type="similarity">
    <text evidence="2 12">Belongs to the short-chain dehydrogenases/reductases (SDR) family.</text>
</comment>
<keyword evidence="3 13" id="KW-0812">Transmembrane</keyword>
<evidence type="ECO:0000256" key="5">
    <source>
        <dbReference type="ARBA" id="ARBA00022989"/>
    </source>
</evidence>
<evidence type="ECO:0000256" key="12">
    <source>
        <dbReference type="RuleBase" id="RU000363"/>
    </source>
</evidence>
<keyword evidence="5 13" id="KW-1133">Transmembrane helix</keyword>
<evidence type="ECO:0000313" key="14">
    <source>
        <dbReference type="Proteomes" id="UP000035681"/>
    </source>
</evidence>
<keyword evidence="7" id="KW-0443">Lipid metabolism</keyword>
<dbReference type="Proteomes" id="UP000035681">
    <property type="component" value="Unplaced"/>
</dbReference>
<evidence type="ECO:0000256" key="8">
    <source>
        <dbReference type="ARBA" id="ARBA00023136"/>
    </source>
</evidence>
<name>A0A0K0DV25_STRER</name>
<dbReference type="GO" id="GO:0005811">
    <property type="term" value="C:lipid droplet"/>
    <property type="evidence" value="ECO:0007669"/>
    <property type="project" value="TreeGrafter"/>
</dbReference>
<evidence type="ECO:0000256" key="3">
    <source>
        <dbReference type="ARBA" id="ARBA00022692"/>
    </source>
</evidence>
<evidence type="ECO:0000256" key="11">
    <source>
        <dbReference type="ARBA" id="ARBA00082544"/>
    </source>
</evidence>
<dbReference type="AlphaFoldDB" id="A0A0K0DV25"/>
<evidence type="ECO:0000256" key="7">
    <source>
        <dbReference type="ARBA" id="ARBA00023098"/>
    </source>
</evidence>
<dbReference type="CDD" id="cd05339">
    <property type="entry name" value="17beta-HSDXI-like_SDR_c"/>
    <property type="match status" value="1"/>
</dbReference>
<dbReference type="InterPro" id="IPR036291">
    <property type="entry name" value="NAD(P)-bd_dom_sf"/>
</dbReference>
<dbReference type="Pfam" id="PF00106">
    <property type="entry name" value="adh_short"/>
    <property type="match status" value="1"/>
</dbReference>
<keyword evidence="6" id="KW-0560">Oxidoreductase</keyword>
<dbReference type="STRING" id="6248.A0A0K0DV25"/>
<dbReference type="GO" id="GO:0052650">
    <property type="term" value="F:all-trans-retinol dehydrogenase (NADP+) activity"/>
    <property type="evidence" value="ECO:0007669"/>
    <property type="project" value="UniProtKB-ARBA"/>
</dbReference>
<dbReference type="PRINTS" id="PR00081">
    <property type="entry name" value="GDHRDH"/>
</dbReference>